<dbReference type="InterPro" id="IPR000944">
    <property type="entry name" value="Tscrpt_reg_Rrf2"/>
</dbReference>
<evidence type="ECO:0000313" key="2">
    <source>
        <dbReference type="Proteomes" id="UP001327219"/>
    </source>
</evidence>
<name>A0ABZ0UJH7_9RICK</name>
<dbReference type="PROSITE" id="PS51197">
    <property type="entry name" value="HTH_RRF2_2"/>
    <property type="match status" value="1"/>
</dbReference>
<accession>A0ABZ0UJH7</accession>
<dbReference type="Gene3D" id="1.10.10.10">
    <property type="entry name" value="Winged helix-like DNA-binding domain superfamily/Winged helix DNA-binding domain"/>
    <property type="match status" value="1"/>
</dbReference>
<dbReference type="InterPro" id="IPR030489">
    <property type="entry name" value="TR_Rrf2-type_CS"/>
</dbReference>
<dbReference type="Proteomes" id="UP001327219">
    <property type="component" value="Chromosome"/>
</dbReference>
<dbReference type="PANTHER" id="PTHR33221">
    <property type="entry name" value="WINGED HELIX-TURN-HELIX TRANSCRIPTIONAL REGULATOR, RRF2 FAMILY"/>
    <property type="match status" value="1"/>
</dbReference>
<dbReference type="SUPFAM" id="SSF46785">
    <property type="entry name" value="Winged helix' DNA-binding domain"/>
    <property type="match status" value="1"/>
</dbReference>
<dbReference type="NCBIfam" id="TIGR00738">
    <property type="entry name" value="rrf2_super"/>
    <property type="match status" value="1"/>
</dbReference>
<dbReference type="Pfam" id="PF02082">
    <property type="entry name" value="Rrf2"/>
    <property type="match status" value="1"/>
</dbReference>
<sequence>MMKVNRLTDYATLLMCEIVNDKENIISAKYLSERTKIAEPTVIKLLKMLVRNGLIKSYRGNTGGYQLDKEPSDIRILDIIVAIEGDISLTICGMNSHNACEYNTGCRVKH</sequence>
<dbReference type="InterPro" id="IPR036388">
    <property type="entry name" value="WH-like_DNA-bd_sf"/>
</dbReference>
<dbReference type="PANTHER" id="PTHR33221:SF2">
    <property type="entry name" value="TRANSCRIPTIONAL REGULATOR"/>
    <property type="match status" value="1"/>
</dbReference>
<keyword evidence="2" id="KW-1185">Reference proteome</keyword>
<protein>
    <submittedName>
        <fullName evidence="1">SUF system Fe-S cluster assembly regulator</fullName>
    </submittedName>
</protein>
<proteinExistence type="predicted"/>
<evidence type="ECO:0000313" key="1">
    <source>
        <dbReference type="EMBL" id="WPX96265.1"/>
    </source>
</evidence>
<organism evidence="1 2">
    <name type="scientific">Candidatus Bandiella euplotis</name>
    <dbReference type="NCBI Taxonomy" id="1664265"/>
    <lineage>
        <taxon>Bacteria</taxon>
        <taxon>Pseudomonadati</taxon>
        <taxon>Pseudomonadota</taxon>
        <taxon>Alphaproteobacteria</taxon>
        <taxon>Rickettsiales</taxon>
        <taxon>Candidatus Midichloriaceae</taxon>
        <taxon>Candidatus Bandiella</taxon>
    </lineage>
</organism>
<reference evidence="1 2" key="1">
    <citation type="submission" date="2022-11" db="EMBL/GenBank/DDBJ databases">
        <title>Host association and intracellularity evolved multiple times independently in the Rickettsiales.</title>
        <authorList>
            <person name="Castelli M."/>
            <person name="Nardi T."/>
            <person name="Gammuto L."/>
            <person name="Bellinzona G."/>
            <person name="Sabaneyeva E."/>
            <person name="Potekhin A."/>
            <person name="Serra V."/>
            <person name="Petroni G."/>
            <person name="Sassera D."/>
        </authorList>
    </citation>
    <scope>NUCLEOTIDE SEQUENCE [LARGE SCALE GENOMIC DNA]</scope>
    <source>
        <strain evidence="1 2">NDG2</strain>
    </source>
</reference>
<gene>
    <name evidence="1" type="ORF">Bandiella_00374</name>
</gene>
<dbReference type="EMBL" id="CP110820">
    <property type="protein sequence ID" value="WPX96265.1"/>
    <property type="molecule type" value="Genomic_DNA"/>
</dbReference>
<dbReference type="InterPro" id="IPR036390">
    <property type="entry name" value="WH_DNA-bd_sf"/>
</dbReference>
<dbReference type="PROSITE" id="PS01332">
    <property type="entry name" value="HTH_RRF2_1"/>
    <property type="match status" value="1"/>
</dbReference>